<feature type="transmembrane region" description="Helical" evidence="1">
    <location>
        <begin position="26"/>
        <end position="45"/>
    </location>
</feature>
<dbReference type="OrthoDB" id="7356072at2"/>
<keyword evidence="1" id="KW-0812">Transmembrane</keyword>
<accession>A0A2U0SHA4</accession>
<keyword evidence="3" id="KW-1185">Reference proteome</keyword>
<comment type="caution">
    <text evidence="2">The sequence shown here is derived from an EMBL/GenBank/DDBJ whole genome shotgun (WGS) entry which is preliminary data.</text>
</comment>
<name>A0A2U0SHA4_9SPHN</name>
<evidence type="ECO:0000313" key="3">
    <source>
        <dbReference type="Proteomes" id="UP000245890"/>
    </source>
</evidence>
<keyword evidence="1" id="KW-0472">Membrane</keyword>
<dbReference type="RefSeq" id="WP_116470134.1">
    <property type="nucleotide sequence ID" value="NZ_QENQ01000001.1"/>
</dbReference>
<evidence type="ECO:0000313" key="2">
    <source>
        <dbReference type="EMBL" id="PVX30727.1"/>
    </source>
</evidence>
<dbReference type="InterPro" id="IPR009305">
    <property type="entry name" value="Mpo1-like"/>
</dbReference>
<protein>
    <submittedName>
        <fullName evidence="2">DUF962 domain-containing protein</fullName>
    </submittedName>
</protein>
<evidence type="ECO:0000256" key="1">
    <source>
        <dbReference type="SAM" id="Phobius"/>
    </source>
</evidence>
<organism evidence="2 3">
    <name type="scientific">Sphingomonas pokkalii</name>
    <dbReference type="NCBI Taxonomy" id="2175090"/>
    <lineage>
        <taxon>Bacteria</taxon>
        <taxon>Pseudomonadati</taxon>
        <taxon>Pseudomonadota</taxon>
        <taxon>Alphaproteobacteria</taxon>
        <taxon>Sphingomonadales</taxon>
        <taxon>Sphingomonadaceae</taxon>
        <taxon>Sphingomonas</taxon>
    </lineage>
</organism>
<dbReference type="Pfam" id="PF06127">
    <property type="entry name" value="Mpo1-like"/>
    <property type="match status" value="1"/>
</dbReference>
<dbReference type="Proteomes" id="UP000245890">
    <property type="component" value="Unassembled WGS sequence"/>
</dbReference>
<reference evidence="2 3" key="1">
    <citation type="submission" date="2018-05" db="EMBL/GenBank/DDBJ databases">
        <title>Description of Sphingomonas pokkalii sp nov, isolated from the rhizosphere of saline tolerant pokkali rice and its draft genome analysis.</title>
        <authorList>
            <person name="Menon R."/>
            <person name="Kumari S."/>
            <person name="Rameshkumar N."/>
        </authorList>
    </citation>
    <scope>NUCLEOTIDE SEQUENCE [LARGE SCALE GENOMIC DNA]</scope>
    <source>
        <strain evidence="2 3">L3B27</strain>
    </source>
</reference>
<dbReference type="EMBL" id="QENQ01000001">
    <property type="protein sequence ID" value="PVX30727.1"/>
    <property type="molecule type" value="Genomic_DNA"/>
</dbReference>
<gene>
    <name evidence="2" type="ORF">DD559_16440</name>
</gene>
<dbReference type="PANTHER" id="PTHR34205:SF2">
    <property type="entry name" value="DUF962 DOMAIN-CONTAINING PROTEIN"/>
    <property type="match status" value="1"/>
</dbReference>
<sequence length="109" mass="12644">MAETITRYRDFWPFYLREHGKPATRAIHYAGTTLSLFAFAAGLVWSGWWFLAMPIAGYGFAWTAHFAVEHNRPATFRYPLWSLLSDYRMFFLWIGGRLGPHLKQAGVAR</sequence>
<keyword evidence="1" id="KW-1133">Transmembrane helix</keyword>
<dbReference type="AlphaFoldDB" id="A0A2U0SHA4"/>
<dbReference type="PANTHER" id="PTHR34205">
    <property type="entry name" value="TRANSMEMBRANE PROTEIN"/>
    <property type="match status" value="1"/>
</dbReference>
<proteinExistence type="predicted"/>